<dbReference type="AlphaFoldDB" id="S0G6I6"/>
<dbReference type="NCBIfam" id="TIGR03308">
    <property type="entry name" value="phn_thr-fam"/>
    <property type="match status" value="1"/>
</dbReference>
<keyword evidence="2" id="KW-0012">Acyltransferase</keyword>
<dbReference type="EC" id="2.3.1.-" evidence="2"/>
<proteinExistence type="inferred from homology"/>
<dbReference type="Pfam" id="PF00132">
    <property type="entry name" value="Hexapep"/>
    <property type="match status" value="1"/>
</dbReference>
<dbReference type="PANTHER" id="PTHR43300">
    <property type="entry name" value="ACETYLTRANSFERASE"/>
    <property type="match status" value="1"/>
</dbReference>
<keyword evidence="2" id="KW-0808">Transferase</keyword>
<dbReference type="CDD" id="cd03349">
    <property type="entry name" value="LbH_XAT"/>
    <property type="match status" value="1"/>
</dbReference>
<dbReference type="InterPro" id="IPR001451">
    <property type="entry name" value="Hexapep"/>
</dbReference>
<evidence type="ECO:0000256" key="1">
    <source>
        <dbReference type="ARBA" id="ARBA00007274"/>
    </source>
</evidence>
<keyword evidence="3" id="KW-1185">Reference proteome</keyword>
<sequence length="216" mass="24754">MHDITHLAANNELKQKKLFSRPLIHESSTVINSRFGEYTEIAAGCFCNEITLEDYSYLSSCVRAIWCDIGRFSSIASHCVINPGNHPYQRVTQSHCTYRCRQYGFADQDDAAFFEWRRQDAVTIGHDVWLGHGVYVMPGAKIATGAVVAAGSVVTRNRPVGPYEIAAGSPAKPVKKRFSDRIIDRLLEIRFWDWPREKLEQRFRDLYDVEAFIEKY</sequence>
<dbReference type="EMBL" id="APJX01000001">
    <property type="protein sequence ID" value="EMS81659.1"/>
    <property type="molecule type" value="Genomic_DNA"/>
</dbReference>
<dbReference type="PANTHER" id="PTHR43300:SF11">
    <property type="entry name" value="ACETYLTRANSFERASE RV3034C-RELATED"/>
    <property type="match status" value="1"/>
</dbReference>
<dbReference type="InterPro" id="IPR050179">
    <property type="entry name" value="Trans_hexapeptide_repeat"/>
</dbReference>
<dbReference type="Proteomes" id="UP000014216">
    <property type="component" value="Unassembled WGS sequence"/>
</dbReference>
<gene>
    <name evidence="2" type="ORF">Dpo_1c08000</name>
</gene>
<dbReference type="Gene3D" id="2.160.10.10">
    <property type="entry name" value="Hexapeptide repeat proteins"/>
    <property type="match status" value="1"/>
</dbReference>
<dbReference type="InterPro" id="IPR017694">
    <property type="entry name" value="Phosphonate_tfrase_rpt"/>
</dbReference>
<dbReference type="InterPro" id="IPR011004">
    <property type="entry name" value="Trimer_LpxA-like_sf"/>
</dbReference>
<evidence type="ECO:0000313" key="3">
    <source>
        <dbReference type="Proteomes" id="UP000014216"/>
    </source>
</evidence>
<accession>S0G6I6</accession>
<reference evidence="2 3" key="1">
    <citation type="journal article" date="2013" name="Genome Announc.">
        <title>Draft Genome Sequence of Desulfotignum phosphitoxidans DSM 13687 Strain FiPS-3.</title>
        <authorList>
            <person name="Poehlein A."/>
            <person name="Daniel R."/>
            <person name="Simeonova D.D."/>
        </authorList>
    </citation>
    <scope>NUCLEOTIDE SEQUENCE [LARGE SCALE GENOMIC DNA]</scope>
    <source>
        <strain evidence="2 3">DSM 13687</strain>
    </source>
</reference>
<organism evidence="2 3">
    <name type="scientific">Desulfotignum phosphitoxidans DSM 13687</name>
    <dbReference type="NCBI Taxonomy" id="1286635"/>
    <lineage>
        <taxon>Bacteria</taxon>
        <taxon>Pseudomonadati</taxon>
        <taxon>Thermodesulfobacteriota</taxon>
        <taxon>Desulfobacteria</taxon>
        <taxon>Desulfobacterales</taxon>
        <taxon>Desulfobacteraceae</taxon>
        <taxon>Desulfotignum</taxon>
    </lineage>
</organism>
<name>S0G6I6_9BACT</name>
<dbReference type="OrthoDB" id="272049at2"/>
<dbReference type="RefSeq" id="WP_006964423.1">
    <property type="nucleotide sequence ID" value="NZ_APJX01000001.1"/>
</dbReference>
<evidence type="ECO:0000313" key="2">
    <source>
        <dbReference type="EMBL" id="EMS81659.1"/>
    </source>
</evidence>
<protein>
    <submittedName>
        <fullName evidence="2">Transferase hexapeptide repeat family phosphonate metabolim protein</fullName>
        <ecNumber evidence="2">2.3.1.-</ecNumber>
    </submittedName>
</protein>
<dbReference type="SUPFAM" id="SSF51161">
    <property type="entry name" value="Trimeric LpxA-like enzymes"/>
    <property type="match status" value="1"/>
</dbReference>
<dbReference type="GO" id="GO:0016746">
    <property type="term" value="F:acyltransferase activity"/>
    <property type="evidence" value="ECO:0007669"/>
    <property type="project" value="UniProtKB-KW"/>
</dbReference>
<comment type="caution">
    <text evidence="2">The sequence shown here is derived from an EMBL/GenBank/DDBJ whole genome shotgun (WGS) entry which is preliminary data.</text>
</comment>
<comment type="similarity">
    <text evidence="1">Belongs to the transferase hexapeptide repeat family.</text>
</comment>